<accession>A0ABU3SSK8</accession>
<dbReference type="Pfam" id="PF08239">
    <property type="entry name" value="SH3_3"/>
    <property type="match status" value="1"/>
</dbReference>
<protein>
    <submittedName>
        <fullName evidence="2">SH3 domain-containing protein</fullName>
    </submittedName>
</protein>
<evidence type="ECO:0000313" key="3">
    <source>
        <dbReference type="Proteomes" id="UP001247805"/>
    </source>
</evidence>
<dbReference type="Gene3D" id="2.30.30.40">
    <property type="entry name" value="SH3 Domains"/>
    <property type="match status" value="1"/>
</dbReference>
<keyword evidence="3" id="KW-1185">Reference proteome</keyword>
<dbReference type="EMBL" id="JAWDIO010000002">
    <property type="protein sequence ID" value="MDU0353006.1"/>
    <property type="molecule type" value="Genomic_DNA"/>
</dbReference>
<feature type="domain" description="SH3b" evidence="1">
    <location>
        <begin position="10"/>
        <end position="57"/>
    </location>
</feature>
<name>A0ABU3SSK8_9ALTE</name>
<evidence type="ECO:0000313" key="2">
    <source>
        <dbReference type="EMBL" id="MDU0353006.1"/>
    </source>
</evidence>
<proteinExistence type="predicted"/>
<reference evidence="2 3" key="1">
    <citation type="submission" date="2023-10" db="EMBL/GenBank/DDBJ databases">
        <title>Glaciecola aquimarina strain GGW-M5 nov., isolated from a coastal seawater.</title>
        <authorList>
            <person name="Bayburt H."/>
            <person name="Kim J.M."/>
            <person name="Choi B.J."/>
            <person name="Jeon C.O."/>
        </authorList>
    </citation>
    <scope>NUCLEOTIDE SEQUENCE [LARGE SCALE GENOMIC DNA]</scope>
    <source>
        <strain evidence="2 3">KCTC 32108</strain>
    </source>
</reference>
<evidence type="ECO:0000259" key="1">
    <source>
        <dbReference type="Pfam" id="PF08239"/>
    </source>
</evidence>
<dbReference type="RefSeq" id="WP_316024704.1">
    <property type="nucleotide sequence ID" value="NZ_JAWDIO010000002.1"/>
</dbReference>
<dbReference type="Proteomes" id="UP001247805">
    <property type="component" value="Unassembled WGS sequence"/>
</dbReference>
<sequence length="62" mass="6602">MLAAVSSSLLNVRSMPTTGGNIVGQLSQGMVIKGNGPYDNWLQINYQDTYAFVSANYSATGE</sequence>
<organism evidence="2 3">
    <name type="scientific">Paraglaciecola aquimarina</name>
    <dbReference type="NCBI Taxonomy" id="1235557"/>
    <lineage>
        <taxon>Bacteria</taxon>
        <taxon>Pseudomonadati</taxon>
        <taxon>Pseudomonadota</taxon>
        <taxon>Gammaproteobacteria</taxon>
        <taxon>Alteromonadales</taxon>
        <taxon>Alteromonadaceae</taxon>
        <taxon>Paraglaciecola</taxon>
    </lineage>
</organism>
<dbReference type="InterPro" id="IPR003646">
    <property type="entry name" value="SH3-like_bac-type"/>
</dbReference>
<gene>
    <name evidence="2" type="ORF">RS130_02835</name>
</gene>
<comment type="caution">
    <text evidence="2">The sequence shown here is derived from an EMBL/GenBank/DDBJ whole genome shotgun (WGS) entry which is preliminary data.</text>
</comment>